<reference evidence="2" key="1">
    <citation type="submission" date="2007-08" db="EMBL/GenBank/DDBJ databases">
        <authorList>
            <person name="Frangeul L."/>
        </authorList>
    </citation>
    <scope>NUCLEOTIDE SEQUENCE</scope>
    <source>
        <strain evidence="2">PCC 7806</strain>
    </source>
</reference>
<protein>
    <submittedName>
        <fullName evidence="2">Uncharacterized protein</fullName>
    </submittedName>
</protein>
<keyword evidence="1" id="KW-0812">Transmembrane</keyword>
<name>A8YN57_MICA7</name>
<keyword evidence="1" id="KW-0472">Membrane</keyword>
<gene>
    <name evidence="2" type="ORF">IPF_1112</name>
</gene>
<organism evidence="2">
    <name type="scientific">Microcystis aeruginosa (strain PCC 7806)</name>
    <dbReference type="NCBI Taxonomy" id="267872"/>
    <lineage>
        <taxon>Bacteria</taxon>
        <taxon>Bacillati</taxon>
        <taxon>Cyanobacteriota</taxon>
        <taxon>Cyanophyceae</taxon>
        <taxon>Oscillatoriophycideae</taxon>
        <taxon>Chroococcales</taxon>
        <taxon>Microcystaceae</taxon>
        <taxon>Microcystis</taxon>
    </lineage>
</organism>
<evidence type="ECO:0000256" key="1">
    <source>
        <dbReference type="SAM" id="Phobius"/>
    </source>
</evidence>
<accession>A8YN57</accession>
<keyword evidence="1" id="KW-1133">Transmembrane helix</keyword>
<dbReference type="AlphaFoldDB" id="A8YN57"/>
<evidence type="ECO:0000313" key="2">
    <source>
        <dbReference type="EMBL" id="CAO88401.1"/>
    </source>
</evidence>
<sequence>MKGRKRVSKRNPFSSFQLILFDLIGKAVIFNGGRLGFLSFQLILFDLIGKVTTNVALFLWPFGFQLILFDLIGKASREHAAMEQRQFPTNPI</sequence>
<feature type="transmembrane region" description="Helical" evidence="1">
    <location>
        <begin position="20"/>
        <end position="45"/>
    </location>
</feature>
<dbReference type="EMBL" id="AM778958">
    <property type="protein sequence ID" value="CAO88401.1"/>
    <property type="molecule type" value="Genomic_DNA"/>
</dbReference>
<feature type="transmembrane region" description="Helical" evidence="1">
    <location>
        <begin position="51"/>
        <end position="72"/>
    </location>
</feature>
<proteinExistence type="predicted"/>